<sequence length="275" mass="30903">MKITALLENTKQNNNLTAKHGLSVYIETEQMNIIFDTGPDKSYIKNAQTMGIDLSKAHTIIISHGHSDHIGGLSYLNHINKHAKIYLSQYALDPHWLKLGMYYHNVGAKDSIKKVYGNRLCFVQKDIEIAKGIHIIALNPTNEYTKNLYKGSNKELDNFNHEIMLVIESEEGIVLFTGCSHHGIVNMAKIALEKFPNKNIEAIVGGFHLIGIPIVNTLGKTKEEIDIIGNELNEMPIHSMYSCHCTGSKGYKILKNILKEKLQPFPTGKKIILNK</sequence>
<dbReference type="SMART" id="SM00849">
    <property type="entry name" value="Lactamase_B"/>
    <property type="match status" value="1"/>
</dbReference>
<accession>A0ABR5K247</accession>
<evidence type="ECO:0000313" key="2">
    <source>
        <dbReference type="EMBL" id="KOS68968.1"/>
    </source>
</evidence>
<gene>
    <name evidence="2" type="ORF">AEA09_10700</name>
</gene>
<dbReference type="PANTHER" id="PTHR13754">
    <property type="entry name" value="METALLO-BETA-LACTAMASE SUPERFAMILY PROTEIN"/>
    <property type="match status" value="1"/>
</dbReference>
<reference evidence="3" key="1">
    <citation type="submission" date="2015-07" db="EMBL/GenBank/DDBJ databases">
        <title>Fjat-14205 dsm 2895.</title>
        <authorList>
            <person name="Liu B."/>
            <person name="Wang J."/>
            <person name="Zhu Y."/>
            <person name="Liu G."/>
            <person name="Chen Q."/>
            <person name="Chen Z."/>
            <person name="Lan J."/>
            <person name="Che J."/>
            <person name="Ge C."/>
            <person name="Shi H."/>
            <person name="Pan Z."/>
            <person name="Liu X."/>
        </authorList>
    </citation>
    <scope>NUCLEOTIDE SEQUENCE [LARGE SCALE GENOMIC DNA]</scope>
    <source>
        <strain evidence="3">DSM 25560</strain>
    </source>
</reference>
<name>A0ABR5K247_9BACI</name>
<dbReference type="Gene3D" id="3.60.15.10">
    <property type="entry name" value="Ribonuclease Z/Hydroxyacylglutathione hydrolase-like"/>
    <property type="match status" value="1"/>
</dbReference>
<dbReference type="SUPFAM" id="SSF56281">
    <property type="entry name" value="Metallo-hydrolase/oxidoreductase"/>
    <property type="match status" value="1"/>
</dbReference>
<evidence type="ECO:0000259" key="1">
    <source>
        <dbReference type="SMART" id="SM00849"/>
    </source>
</evidence>
<dbReference type="CDD" id="cd07713">
    <property type="entry name" value="DHPS-like_MBL-fold"/>
    <property type="match status" value="1"/>
</dbReference>
<evidence type="ECO:0000313" key="3">
    <source>
        <dbReference type="Proteomes" id="UP000050668"/>
    </source>
</evidence>
<dbReference type="Proteomes" id="UP000050668">
    <property type="component" value="Unassembled WGS sequence"/>
</dbReference>
<dbReference type="PANTHER" id="PTHR13754:SF13">
    <property type="entry name" value="METALLO-BETA-LACTAMASE SUPERFAMILY PROTEIN (AFU_ORTHOLOGUE AFUA_3G07630)"/>
    <property type="match status" value="1"/>
</dbReference>
<proteinExistence type="predicted"/>
<organism evidence="2 3">
    <name type="scientific">Lysinibacillus contaminans</name>
    <dbReference type="NCBI Taxonomy" id="1293441"/>
    <lineage>
        <taxon>Bacteria</taxon>
        <taxon>Bacillati</taxon>
        <taxon>Bacillota</taxon>
        <taxon>Bacilli</taxon>
        <taxon>Bacillales</taxon>
        <taxon>Bacillaceae</taxon>
        <taxon>Lysinibacillus</taxon>
    </lineage>
</organism>
<keyword evidence="3" id="KW-1185">Reference proteome</keyword>
<dbReference type="EMBL" id="LGRV01000003">
    <property type="protein sequence ID" value="KOS68968.1"/>
    <property type="molecule type" value="Genomic_DNA"/>
</dbReference>
<dbReference type="InterPro" id="IPR001279">
    <property type="entry name" value="Metallo-B-lactamas"/>
</dbReference>
<comment type="caution">
    <text evidence="2">The sequence shown here is derived from an EMBL/GenBank/DDBJ whole genome shotgun (WGS) entry which is preliminary data.</text>
</comment>
<dbReference type="InterPro" id="IPR052926">
    <property type="entry name" value="Metallo-beta-lactamase_dom"/>
</dbReference>
<dbReference type="RefSeq" id="WP_053583821.1">
    <property type="nucleotide sequence ID" value="NZ_LGRV01000003.1"/>
</dbReference>
<dbReference type="Pfam" id="PF00753">
    <property type="entry name" value="Lactamase_B"/>
    <property type="match status" value="1"/>
</dbReference>
<protein>
    <recommendedName>
        <fullName evidence="1">Metallo-beta-lactamase domain-containing protein</fullName>
    </recommendedName>
</protein>
<feature type="domain" description="Metallo-beta-lactamase" evidence="1">
    <location>
        <begin position="20"/>
        <end position="207"/>
    </location>
</feature>
<dbReference type="InterPro" id="IPR036866">
    <property type="entry name" value="RibonucZ/Hydroxyglut_hydro"/>
</dbReference>
<dbReference type="InterPro" id="IPR041712">
    <property type="entry name" value="DHPS-like_MBL-fold"/>
</dbReference>